<dbReference type="EMBL" id="VTEG01000001">
    <property type="protein sequence ID" value="TYS01293.1"/>
    <property type="molecule type" value="Genomic_DNA"/>
</dbReference>
<evidence type="ECO:0000259" key="2">
    <source>
        <dbReference type="Pfam" id="PF03061"/>
    </source>
</evidence>
<dbReference type="Gene3D" id="3.10.129.10">
    <property type="entry name" value="Hotdog Thioesterase"/>
    <property type="match status" value="1"/>
</dbReference>
<dbReference type="InterPro" id="IPR003736">
    <property type="entry name" value="PAAI_dom"/>
</dbReference>
<dbReference type="InterPro" id="IPR029069">
    <property type="entry name" value="HotDog_dom_sf"/>
</dbReference>
<evidence type="ECO:0000313" key="3">
    <source>
        <dbReference type="EMBL" id="TYS01293.1"/>
    </source>
</evidence>
<dbReference type="PANTHER" id="PTHR42856:SF1">
    <property type="entry name" value="ACYL-COENZYME A THIOESTERASE PAAI"/>
    <property type="match status" value="1"/>
</dbReference>
<feature type="domain" description="Thioesterase" evidence="2">
    <location>
        <begin position="56"/>
        <end position="128"/>
    </location>
</feature>
<evidence type="ECO:0000313" key="4">
    <source>
        <dbReference type="Proteomes" id="UP000325182"/>
    </source>
</evidence>
<sequence length="146" mass="16428">MTKIDELKIHEEHYEEIYEKVKNDPYAQSLGIDLTRFGPGIAEAELEVQPHMVNAHGSVHGAVLYALADHVFSVACNAYGKTSVGLSTNIQFIAAAMPGDRISARAIETKRNFRTGFYRIEVFHEDNQIAVMDAVAYRKDQYFFEG</sequence>
<gene>
    <name evidence="3" type="ORF">FZC84_01140</name>
</gene>
<dbReference type="Pfam" id="PF03061">
    <property type="entry name" value="4HBT"/>
    <property type="match status" value="1"/>
</dbReference>
<dbReference type="PANTHER" id="PTHR42856">
    <property type="entry name" value="ACYL-COENZYME A THIOESTERASE PAAI"/>
    <property type="match status" value="1"/>
</dbReference>
<dbReference type="SUPFAM" id="SSF54637">
    <property type="entry name" value="Thioesterase/thiol ester dehydrase-isomerase"/>
    <property type="match status" value="1"/>
</dbReference>
<organism evidence="3 4">
    <name type="scientific">Rossellomorea vietnamensis</name>
    <dbReference type="NCBI Taxonomy" id="218284"/>
    <lineage>
        <taxon>Bacteria</taxon>
        <taxon>Bacillati</taxon>
        <taxon>Bacillota</taxon>
        <taxon>Bacilli</taxon>
        <taxon>Bacillales</taxon>
        <taxon>Bacillaceae</taxon>
        <taxon>Rossellomorea</taxon>
    </lineage>
</organism>
<comment type="caution">
    <text evidence="3">The sequence shown here is derived from an EMBL/GenBank/DDBJ whole genome shotgun (WGS) entry which is preliminary data.</text>
</comment>
<dbReference type="InterPro" id="IPR052723">
    <property type="entry name" value="Acyl-CoA_thioesterase_PaaI"/>
</dbReference>
<dbReference type="InterPro" id="IPR006683">
    <property type="entry name" value="Thioestr_dom"/>
</dbReference>
<keyword evidence="1" id="KW-0378">Hydrolase</keyword>
<reference evidence="3 4" key="1">
    <citation type="submission" date="2019-08" db="EMBL/GenBank/DDBJ databases">
        <title>Bacillus genomes from the desert of Cuatro Cienegas, Coahuila.</title>
        <authorList>
            <person name="Olmedo-Alvarez G."/>
        </authorList>
    </citation>
    <scope>NUCLEOTIDE SEQUENCE [LARGE SCALE GENOMIC DNA]</scope>
    <source>
        <strain evidence="3 4">CH128b_4D</strain>
    </source>
</reference>
<dbReference type="GO" id="GO:0016289">
    <property type="term" value="F:acyl-CoA hydrolase activity"/>
    <property type="evidence" value="ECO:0007669"/>
    <property type="project" value="TreeGrafter"/>
</dbReference>
<dbReference type="AlphaFoldDB" id="A0A5D4MHR6"/>
<dbReference type="RefSeq" id="WP_148952656.1">
    <property type="nucleotide sequence ID" value="NZ_VTEG01000001.1"/>
</dbReference>
<accession>A0A5D4MHR6</accession>
<dbReference type="CDD" id="cd03443">
    <property type="entry name" value="PaaI_thioesterase"/>
    <property type="match status" value="1"/>
</dbReference>
<dbReference type="NCBIfam" id="TIGR00369">
    <property type="entry name" value="unchar_dom_1"/>
    <property type="match status" value="1"/>
</dbReference>
<proteinExistence type="predicted"/>
<evidence type="ECO:0000256" key="1">
    <source>
        <dbReference type="ARBA" id="ARBA00022801"/>
    </source>
</evidence>
<name>A0A5D4MHR6_9BACI</name>
<dbReference type="Proteomes" id="UP000325182">
    <property type="component" value="Unassembled WGS sequence"/>
</dbReference>
<protein>
    <submittedName>
        <fullName evidence="3">Hotdog fold thioesterase</fullName>
    </submittedName>
</protein>